<gene>
    <name evidence="1" type="ORF">DB32_000456</name>
</gene>
<dbReference type="EMBL" id="CP011125">
    <property type="protein sequence ID" value="AKF03307.1"/>
    <property type="molecule type" value="Genomic_DNA"/>
</dbReference>
<name>A0A0F6YG65_9BACT</name>
<dbReference type="AlphaFoldDB" id="A0A0F6YG65"/>
<organism evidence="1 2">
    <name type="scientific">Sandaracinus amylolyticus</name>
    <dbReference type="NCBI Taxonomy" id="927083"/>
    <lineage>
        <taxon>Bacteria</taxon>
        <taxon>Pseudomonadati</taxon>
        <taxon>Myxococcota</taxon>
        <taxon>Polyangia</taxon>
        <taxon>Polyangiales</taxon>
        <taxon>Sandaracinaceae</taxon>
        <taxon>Sandaracinus</taxon>
    </lineage>
</organism>
<dbReference type="KEGG" id="samy:DB32_000456"/>
<evidence type="ECO:0000313" key="2">
    <source>
        <dbReference type="Proteomes" id="UP000034883"/>
    </source>
</evidence>
<keyword evidence="2" id="KW-1185">Reference proteome</keyword>
<proteinExistence type="predicted"/>
<accession>A0A0F6YG65</accession>
<dbReference type="Proteomes" id="UP000034883">
    <property type="component" value="Chromosome"/>
</dbReference>
<evidence type="ECO:0000313" key="1">
    <source>
        <dbReference type="EMBL" id="AKF03307.1"/>
    </source>
</evidence>
<reference evidence="1 2" key="1">
    <citation type="submission" date="2015-03" db="EMBL/GenBank/DDBJ databases">
        <title>Genome assembly of Sandaracinus amylolyticus DSM 53668.</title>
        <authorList>
            <person name="Sharma G."/>
            <person name="Subramanian S."/>
        </authorList>
    </citation>
    <scope>NUCLEOTIDE SEQUENCE [LARGE SCALE GENOMIC DNA]</scope>
    <source>
        <strain evidence="1 2">DSM 53668</strain>
    </source>
</reference>
<protein>
    <submittedName>
        <fullName evidence="1">Uncharacterized protein</fullName>
    </submittedName>
</protein>
<sequence>MGRPPRRSCSEAPARTGCRSRSVRGFVVDQARPVRTVRVAQ</sequence>